<dbReference type="PANTHER" id="PTHR30413:SF8">
    <property type="entry name" value="TRANSPORT PERMEASE PROTEIN"/>
    <property type="match status" value="1"/>
</dbReference>
<evidence type="ECO:0000256" key="9">
    <source>
        <dbReference type="RuleBase" id="RU361157"/>
    </source>
</evidence>
<keyword evidence="8 9" id="KW-0472">Membrane</keyword>
<dbReference type="AlphaFoldDB" id="B6BTL9"/>
<evidence type="ECO:0000313" key="12">
    <source>
        <dbReference type="Proteomes" id="UP000004188"/>
    </source>
</evidence>
<sequence length="257" mass="30250">MNKINRIKIDLQLLYFLTLKEFKLRYKNSFIGYIWAVLNPLAFASVYFFAFKLVMKFDIENYSMILLTGLFPWVWINTSLSKGALSFVANSGIIKKISFNYNMIPISMIMHDFVHFLFSIPILIIYILVTGMDLHFSYLIGIPILLITQIIMLIPFVTILSTFNVFIRDVEYLTSVALSLLFFLTPIVYPIDIVPEKFLHIYMLNPFVYLIELWRELFLNGKIIFKNVFIILSVFVPFSIICRKIAKSQYKRFSEYL</sequence>
<keyword evidence="3 9" id="KW-0813">Transport</keyword>
<dbReference type="eggNOG" id="COG1682">
    <property type="taxonomic scope" value="Bacteria"/>
</dbReference>
<reference evidence="12" key="1">
    <citation type="journal article" date="2012" name="Stand. Genomic Sci.">
        <title>Genome sequence of strain HIMB624, a cultured representative from the OM43 clade of marine Betaproteobacteria.</title>
        <authorList>
            <person name="Huggett M.J."/>
            <person name="Hayakawa D.H."/>
            <person name="Rappe M.S."/>
        </authorList>
    </citation>
    <scope>NUCLEOTIDE SEQUENCE [LARGE SCALE GENOMIC DNA]</scope>
    <source>
        <strain evidence="12">KB13</strain>
    </source>
</reference>
<evidence type="ECO:0000256" key="5">
    <source>
        <dbReference type="ARBA" id="ARBA00022519"/>
    </source>
</evidence>
<dbReference type="PANTHER" id="PTHR30413">
    <property type="entry name" value="INNER MEMBRANE TRANSPORT PERMEASE"/>
    <property type="match status" value="1"/>
</dbReference>
<keyword evidence="5" id="KW-0997">Cell inner membrane</keyword>
<evidence type="ECO:0000256" key="8">
    <source>
        <dbReference type="ARBA" id="ARBA00023136"/>
    </source>
</evidence>
<feature type="transmembrane region" description="Helical" evidence="9">
    <location>
        <begin position="138"/>
        <end position="160"/>
    </location>
</feature>
<evidence type="ECO:0000256" key="7">
    <source>
        <dbReference type="ARBA" id="ARBA00022989"/>
    </source>
</evidence>
<dbReference type="Pfam" id="PF01061">
    <property type="entry name" value="ABC2_membrane"/>
    <property type="match status" value="1"/>
</dbReference>
<feature type="transmembrane region" description="Helical" evidence="9">
    <location>
        <begin position="30"/>
        <end position="50"/>
    </location>
</feature>
<proteinExistence type="inferred from homology"/>
<protein>
    <recommendedName>
        <fullName evidence="9">Transport permease protein</fullName>
    </recommendedName>
</protein>
<dbReference type="InterPro" id="IPR013525">
    <property type="entry name" value="ABC2_TM"/>
</dbReference>
<feature type="domain" description="ABC transmembrane type-2" evidence="10">
    <location>
        <begin position="31"/>
        <end position="253"/>
    </location>
</feature>
<dbReference type="HOGENOM" id="CLU_060703_1_1_4"/>
<dbReference type="GO" id="GO:0005886">
    <property type="term" value="C:plasma membrane"/>
    <property type="evidence" value="ECO:0007669"/>
    <property type="project" value="UniProtKB-SubCell"/>
</dbReference>
<gene>
    <name evidence="11" type="ORF">KB13_471</name>
</gene>
<evidence type="ECO:0000256" key="6">
    <source>
        <dbReference type="ARBA" id="ARBA00022692"/>
    </source>
</evidence>
<feature type="transmembrane region" description="Helical" evidence="9">
    <location>
        <begin position="172"/>
        <end position="191"/>
    </location>
</feature>
<evidence type="ECO:0000256" key="2">
    <source>
        <dbReference type="ARBA" id="ARBA00007783"/>
    </source>
</evidence>
<dbReference type="InterPro" id="IPR047817">
    <property type="entry name" value="ABC2_TM_bact-type"/>
</dbReference>
<dbReference type="PROSITE" id="PS51012">
    <property type="entry name" value="ABC_TM2"/>
    <property type="match status" value="1"/>
</dbReference>
<accession>B6BTL9</accession>
<evidence type="ECO:0000256" key="1">
    <source>
        <dbReference type="ARBA" id="ARBA00004429"/>
    </source>
</evidence>
<dbReference type="Proteomes" id="UP000004188">
    <property type="component" value="Unassembled WGS sequence"/>
</dbReference>
<evidence type="ECO:0000256" key="3">
    <source>
        <dbReference type="ARBA" id="ARBA00022448"/>
    </source>
</evidence>
<comment type="subcellular location">
    <subcellularLocation>
        <location evidence="1 9">Cell inner membrane</location>
        <topology evidence="1 9">Multi-pass membrane protein</topology>
    </subcellularLocation>
</comment>
<evidence type="ECO:0000259" key="10">
    <source>
        <dbReference type="PROSITE" id="PS51012"/>
    </source>
</evidence>
<feature type="transmembrane region" description="Helical" evidence="9">
    <location>
        <begin position="113"/>
        <end position="132"/>
    </location>
</feature>
<keyword evidence="12" id="KW-1185">Reference proteome</keyword>
<evidence type="ECO:0000313" key="11">
    <source>
        <dbReference type="EMBL" id="EDZ64339.1"/>
    </source>
</evidence>
<dbReference type="EMBL" id="DS995299">
    <property type="protein sequence ID" value="EDZ64339.1"/>
    <property type="molecule type" value="Genomic_DNA"/>
</dbReference>
<dbReference type="STRING" id="314607.KB13_471"/>
<evidence type="ECO:0000256" key="4">
    <source>
        <dbReference type="ARBA" id="ARBA00022475"/>
    </source>
</evidence>
<comment type="similarity">
    <text evidence="2 9">Belongs to the ABC-2 integral membrane protein family.</text>
</comment>
<dbReference type="GO" id="GO:0015920">
    <property type="term" value="P:lipopolysaccharide transport"/>
    <property type="evidence" value="ECO:0007669"/>
    <property type="project" value="TreeGrafter"/>
</dbReference>
<keyword evidence="4 9" id="KW-1003">Cell membrane</keyword>
<name>B6BTL9_9PROT</name>
<organism evidence="11 12">
    <name type="scientific">beta proteobacterium KB13</name>
    <dbReference type="NCBI Taxonomy" id="314607"/>
    <lineage>
        <taxon>Bacteria</taxon>
        <taxon>Pseudomonadati</taxon>
        <taxon>Pseudomonadota</taxon>
        <taxon>Betaproteobacteria</taxon>
        <taxon>Nitrosomonadales</taxon>
        <taxon>OM43 clade</taxon>
    </lineage>
</organism>
<keyword evidence="7 9" id="KW-1133">Transmembrane helix</keyword>
<dbReference type="GO" id="GO:0140359">
    <property type="term" value="F:ABC-type transporter activity"/>
    <property type="evidence" value="ECO:0007669"/>
    <property type="project" value="InterPro"/>
</dbReference>
<feature type="transmembrane region" description="Helical" evidence="9">
    <location>
        <begin position="70"/>
        <end position="93"/>
    </location>
</feature>
<keyword evidence="6 9" id="KW-0812">Transmembrane</keyword>
<feature type="transmembrane region" description="Helical" evidence="9">
    <location>
        <begin position="223"/>
        <end position="242"/>
    </location>
</feature>